<keyword evidence="2" id="KW-0812">Transmembrane</keyword>
<sequence>MQKRYFEVMQNQEAMSAETRTTIVHPLKKRSRRNTQSQGKTQKQTSTTRNKLVFSQITLKAFIVTITILSAIVMFAGLEALDRWSGLNATGNTYGMAALVVVCVWLPCDVAMDLVKLGRKGAKAAK</sequence>
<evidence type="ECO:0000256" key="1">
    <source>
        <dbReference type="SAM" id="MobiDB-lite"/>
    </source>
</evidence>
<accession>A0AAN7W398</accession>
<evidence type="ECO:0000313" key="4">
    <source>
        <dbReference type="Proteomes" id="UP001310594"/>
    </source>
</evidence>
<organism evidence="3 4">
    <name type="scientific">Elasticomyces elasticus</name>
    <dbReference type="NCBI Taxonomy" id="574655"/>
    <lineage>
        <taxon>Eukaryota</taxon>
        <taxon>Fungi</taxon>
        <taxon>Dikarya</taxon>
        <taxon>Ascomycota</taxon>
        <taxon>Pezizomycotina</taxon>
        <taxon>Dothideomycetes</taxon>
        <taxon>Dothideomycetidae</taxon>
        <taxon>Mycosphaerellales</taxon>
        <taxon>Teratosphaeriaceae</taxon>
        <taxon>Elasticomyces</taxon>
    </lineage>
</organism>
<proteinExistence type="predicted"/>
<dbReference type="EMBL" id="JAVRQU010000014">
    <property type="protein sequence ID" value="KAK5695470.1"/>
    <property type="molecule type" value="Genomic_DNA"/>
</dbReference>
<feature type="compositionally biased region" description="Low complexity" evidence="1">
    <location>
        <begin position="35"/>
        <end position="48"/>
    </location>
</feature>
<dbReference type="Proteomes" id="UP001310594">
    <property type="component" value="Unassembled WGS sequence"/>
</dbReference>
<gene>
    <name evidence="3" type="ORF">LTR97_008978</name>
</gene>
<reference evidence="3" key="1">
    <citation type="submission" date="2023-08" db="EMBL/GenBank/DDBJ databases">
        <title>Black Yeasts Isolated from many extreme environments.</title>
        <authorList>
            <person name="Coleine C."/>
            <person name="Stajich J.E."/>
            <person name="Selbmann L."/>
        </authorList>
    </citation>
    <scope>NUCLEOTIDE SEQUENCE</scope>
    <source>
        <strain evidence="3">CCFEE 5810</strain>
    </source>
</reference>
<name>A0AAN7W398_9PEZI</name>
<comment type="caution">
    <text evidence="3">The sequence shown here is derived from an EMBL/GenBank/DDBJ whole genome shotgun (WGS) entry which is preliminary data.</text>
</comment>
<feature type="region of interest" description="Disordered" evidence="1">
    <location>
        <begin position="20"/>
        <end position="48"/>
    </location>
</feature>
<feature type="transmembrane region" description="Helical" evidence="2">
    <location>
        <begin position="57"/>
        <end position="76"/>
    </location>
</feature>
<protein>
    <submittedName>
        <fullName evidence="3">Uncharacterized protein</fullName>
    </submittedName>
</protein>
<keyword evidence="2" id="KW-0472">Membrane</keyword>
<evidence type="ECO:0000256" key="2">
    <source>
        <dbReference type="SAM" id="Phobius"/>
    </source>
</evidence>
<evidence type="ECO:0000313" key="3">
    <source>
        <dbReference type="EMBL" id="KAK5695470.1"/>
    </source>
</evidence>
<keyword evidence="2" id="KW-1133">Transmembrane helix</keyword>
<dbReference type="AlphaFoldDB" id="A0AAN7W398"/>